<organism evidence="1 2">
    <name type="scientific">Ligilactobacillus apodemi DSM 16634 = JCM 16172</name>
    <dbReference type="NCBI Taxonomy" id="1423724"/>
    <lineage>
        <taxon>Bacteria</taxon>
        <taxon>Bacillati</taxon>
        <taxon>Bacillota</taxon>
        <taxon>Bacilli</taxon>
        <taxon>Lactobacillales</taxon>
        <taxon>Lactobacillaceae</taxon>
        <taxon>Ligilactobacillus</taxon>
    </lineage>
</organism>
<reference evidence="1 2" key="1">
    <citation type="journal article" date="2015" name="Genome Announc.">
        <title>Expanding the biotechnology potential of lactobacilli through comparative genomics of 213 strains and associated genera.</title>
        <authorList>
            <person name="Sun Z."/>
            <person name="Harris H.M."/>
            <person name="McCann A."/>
            <person name="Guo C."/>
            <person name="Argimon S."/>
            <person name="Zhang W."/>
            <person name="Yang X."/>
            <person name="Jeffery I.B."/>
            <person name="Cooney J.C."/>
            <person name="Kagawa T.F."/>
            <person name="Liu W."/>
            <person name="Song Y."/>
            <person name="Salvetti E."/>
            <person name="Wrobel A."/>
            <person name="Rasinkangas P."/>
            <person name="Parkhill J."/>
            <person name="Rea M.C."/>
            <person name="O'Sullivan O."/>
            <person name="Ritari J."/>
            <person name="Douillard F.P."/>
            <person name="Paul Ross R."/>
            <person name="Yang R."/>
            <person name="Briner A.E."/>
            <person name="Felis G.E."/>
            <person name="de Vos W.M."/>
            <person name="Barrangou R."/>
            <person name="Klaenhammer T.R."/>
            <person name="Caufield P.W."/>
            <person name="Cui Y."/>
            <person name="Zhang H."/>
            <person name="O'Toole P.W."/>
        </authorList>
    </citation>
    <scope>NUCLEOTIDE SEQUENCE [LARGE SCALE GENOMIC DNA]</scope>
    <source>
        <strain evidence="1 2">DSM 16634</strain>
    </source>
</reference>
<dbReference type="PANTHER" id="PTHR34070">
    <property type="entry name" value="ARMADILLO-TYPE FOLD"/>
    <property type="match status" value="1"/>
</dbReference>
<dbReference type="Gene3D" id="1.20.1660.10">
    <property type="entry name" value="Hypothetical protein (EF3068)"/>
    <property type="match status" value="1"/>
</dbReference>
<dbReference type="InterPro" id="IPR016024">
    <property type="entry name" value="ARM-type_fold"/>
</dbReference>
<dbReference type="EMBL" id="AZFT01000053">
    <property type="protein sequence ID" value="KRL83663.1"/>
    <property type="molecule type" value="Genomic_DNA"/>
</dbReference>
<dbReference type="SUPFAM" id="SSF48371">
    <property type="entry name" value="ARM repeat"/>
    <property type="match status" value="1"/>
</dbReference>
<gene>
    <name evidence="1" type="ORF">FC32_GL000923</name>
</gene>
<protein>
    <submittedName>
        <fullName evidence="1">DNA-7-methylguanine glycosylase</fullName>
    </submittedName>
</protein>
<dbReference type="PANTHER" id="PTHR34070:SF1">
    <property type="entry name" value="DNA ALKYLATION REPAIR PROTEIN"/>
    <property type="match status" value="1"/>
</dbReference>
<dbReference type="RefSeq" id="WP_025086967.1">
    <property type="nucleotide sequence ID" value="NZ_AZFT01000053.1"/>
</dbReference>
<dbReference type="Pfam" id="PF08713">
    <property type="entry name" value="DNA_alkylation"/>
    <property type="match status" value="1"/>
</dbReference>
<comment type="caution">
    <text evidence="1">The sequence shown here is derived from an EMBL/GenBank/DDBJ whole genome shotgun (WGS) entry which is preliminary data.</text>
</comment>
<evidence type="ECO:0000313" key="1">
    <source>
        <dbReference type="EMBL" id="KRL83663.1"/>
    </source>
</evidence>
<sequence length="224" mass="26115">MKAKNDLFTLEDALILAGDPPTAAQMAAYMRDQFEFLGIKTPKRRQLCREIFAKAATTGEISWEFVTFCWQKPQREFQYIACDYLVKMKKYLTLADLSKLQELVETKSWWDTVDTLVKLFTELYLRYPTEMTQVLLSWSVAENFWCRRIALEAQLLLKEQTDPELLAKIIQNNLGSTEFFINKAIGWALRDYSKTAPDWVKDFITTHQASLNPLSIREGSKYLK</sequence>
<dbReference type="PATRIC" id="fig|1423724.4.peg.963"/>
<dbReference type="CDD" id="cd07064">
    <property type="entry name" value="AlkD_like_1"/>
    <property type="match status" value="1"/>
</dbReference>
<name>A0A0R1TQE5_9LACO</name>
<dbReference type="Gene3D" id="1.25.40.290">
    <property type="entry name" value="ARM repeat domains"/>
    <property type="match status" value="1"/>
</dbReference>
<evidence type="ECO:0000313" key="2">
    <source>
        <dbReference type="Proteomes" id="UP000051324"/>
    </source>
</evidence>
<proteinExistence type="predicted"/>
<dbReference type="InterPro" id="IPR014825">
    <property type="entry name" value="DNA_alkylation"/>
</dbReference>
<dbReference type="OrthoDB" id="9775346at2"/>
<dbReference type="Proteomes" id="UP000051324">
    <property type="component" value="Unassembled WGS sequence"/>
</dbReference>
<dbReference type="AlphaFoldDB" id="A0A0R1TQE5"/>
<keyword evidence="2" id="KW-1185">Reference proteome</keyword>
<accession>A0A0R1TQE5</accession>
<dbReference type="eggNOG" id="COG4912">
    <property type="taxonomic scope" value="Bacteria"/>
</dbReference>
<dbReference type="STRING" id="1423724.FC32_GL000923"/>